<evidence type="ECO:0000256" key="3">
    <source>
        <dbReference type="ARBA" id="ARBA00022692"/>
    </source>
</evidence>
<proteinExistence type="predicted"/>
<dbReference type="InterPro" id="IPR036866">
    <property type="entry name" value="RibonucZ/Hydroxyglut_hydro"/>
</dbReference>
<feature type="transmembrane region" description="Helical" evidence="6">
    <location>
        <begin position="327"/>
        <end position="346"/>
    </location>
</feature>
<organism evidence="8 9">
    <name type="scientific">Klebsiella aerogenes</name>
    <name type="common">Enterobacter aerogenes</name>
    <dbReference type="NCBI Taxonomy" id="548"/>
    <lineage>
        <taxon>Bacteria</taxon>
        <taxon>Pseudomonadati</taxon>
        <taxon>Pseudomonadota</taxon>
        <taxon>Gammaproteobacteria</taxon>
        <taxon>Enterobacterales</taxon>
        <taxon>Enterobacteriaceae</taxon>
        <taxon>Klebsiella/Raoultella group</taxon>
        <taxon>Klebsiella</taxon>
    </lineage>
</organism>
<feature type="transmembrane region" description="Helical" evidence="6">
    <location>
        <begin position="46"/>
        <end position="64"/>
    </location>
</feature>
<dbReference type="Gene3D" id="3.60.15.10">
    <property type="entry name" value="Ribonuclease Z/Hydroxyacylglutathione hydrolase-like"/>
    <property type="match status" value="1"/>
</dbReference>
<protein>
    <submittedName>
        <fullName evidence="8">ComEC family protein</fullName>
    </submittedName>
</protein>
<gene>
    <name evidence="8" type="ORF">HV331_02420</name>
</gene>
<dbReference type="SMART" id="SM00849">
    <property type="entry name" value="Lactamase_B"/>
    <property type="match status" value="1"/>
</dbReference>
<feature type="transmembrane region" description="Helical" evidence="6">
    <location>
        <begin position="7"/>
        <end position="40"/>
    </location>
</feature>
<dbReference type="Pfam" id="PF00753">
    <property type="entry name" value="Lactamase_B"/>
    <property type="match status" value="1"/>
</dbReference>
<feature type="transmembrane region" description="Helical" evidence="6">
    <location>
        <begin position="389"/>
        <end position="412"/>
    </location>
</feature>
<feature type="transmembrane region" description="Helical" evidence="6">
    <location>
        <begin position="304"/>
        <end position="321"/>
    </location>
</feature>
<dbReference type="NCBIfam" id="NF008580">
    <property type="entry name" value="PRK11539.1"/>
    <property type="match status" value="1"/>
</dbReference>
<dbReference type="RefSeq" id="WP_047038802.1">
    <property type="nucleotide sequence ID" value="NZ_CAYAFT010000001.1"/>
</dbReference>
<dbReference type="NCBIfam" id="TIGR00360">
    <property type="entry name" value="ComEC_N-term"/>
    <property type="match status" value="1"/>
</dbReference>
<feature type="domain" description="Metallo-beta-lactamase" evidence="7">
    <location>
        <begin position="508"/>
        <end position="689"/>
    </location>
</feature>
<evidence type="ECO:0000256" key="2">
    <source>
        <dbReference type="ARBA" id="ARBA00022475"/>
    </source>
</evidence>
<evidence type="ECO:0000256" key="6">
    <source>
        <dbReference type="SAM" id="Phobius"/>
    </source>
</evidence>
<keyword evidence="4 6" id="KW-1133">Transmembrane helix</keyword>
<dbReference type="InterPro" id="IPR001279">
    <property type="entry name" value="Metallo-B-lactamas"/>
</dbReference>
<comment type="subcellular location">
    <subcellularLocation>
        <location evidence="1">Cell membrane</location>
        <topology evidence="1">Multi-pass membrane protein</topology>
    </subcellularLocation>
</comment>
<dbReference type="CDD" id="cd07731">
    <property type="entry name" value="ComA-like_MBL-fold"/>
    <property type="match status" value="1"/>
</dbReference>
<feature type="transmembrane region" description="Helical" evidence="6">
    <location>
        <begin position="452"/>
        <end position="468"/>
    </location>
</feature>
<dbReference type="Proteomes" id="UP000514462">
    <property type="component" value="Chromosome"/>
</dbReference>
<dbReference type="GO" id="GO:0005886">
    <property type="term" value="C:plasma membrane"/>
    <property type="evidence" value="ECO:0007669"/>
    <property type="project" value="UniProtKB-SubCell"/>
</dbReference>
<evidence type="ECO:0000256" key="4">
    <source>
        <dbReference type="ARBA" id="ARBA00022989"/>
    </source>
</evidence>
<feature type="transmembrane region" description="Helical" evidence="6">
    <location>
        <begin position="255"/>
        <end position="274"/>
    </location>
</feature>
<name>A0AAP9U3H2_KLEAE</name>
<dbReference type="InterPro" id="IPR052159">
    <property type="entry name" value="Competence_DNA_uptake"/>
</dbReference>
<dbReference type="Pfam" id="PF03772">
    <property type="entry name" value="Competence"/>
    <property type="match status" value="1"/>
</dbReference>
<sequence>MRLPHLAGCAIIGISPLLWLPVLPNVVSVWCVIGAALIIAPRRRPYTTYVAVTLLLFVWGILHARQALWPTEHIPGRNRQAVIELVAGDGLTTWQGKIIRLDGRRLYPAVGITLYGRELPEPGCAGQRWLMTFRARPVHAQLNEGGFDSQRYSLAQHRPLSGRFLSASAIDLRCSARARYLTSLNRTLSDYPWRTVMLGLGMGERLAVADEIKKLMQETGTSHLMAISGLHIALGASLGWLLVRGIQFFLPCRWIGWRIPLLVGLGCALFYAWLTGMQPPALRTCAALTAGCLLRLQARRWSPWQIFCCCIAAILCADPVAVISESLWLSVFAVAALIFWYQLAPLRRHRCRSPWRQLLALVHLQCGLMLLLAPLQIALFHGISLTSLIANLIAVPLVTLLVVPLILAAMLLHLSGPALFEMGLWQLADRLLAILFWFLRHLPPGWLSLNDRWLAVSVLPWLALLVWRFQAWRQMPLLCMSGVALLSWPFWRPATPGEWRVTMLDVGQGLAIVIERQGAAMLYDTGPAWPGGDSGQRLIVPWLRWRGLHPEGVILSHEHLDHRGGLNALIKAWPHLVIRSPLKLRGHLPCHRGETWRWRGLRFQALWPLPAGEHKGNNGSCVVRVDDGKRSVLLTGDIEIPAEQKMMSHYWQHLTSTLIQVPHHGSNTSSSLTLLQRVGGEAAIASASRYNAWKMPSSKVVQRYRQQGYLWFDTPHSGQITLIFSPDGWQIQSLRDQLLPRWYHQWFGEDAQNG</sequence>
<dbReference type="InterPro" id="IPR004477">
    <property type="entry name" value="ComEC_N"/>
</dbReference>
<evidence type="ECO:0000313" key="9">
    <source>
        <dbReference type="Proteomes" id="UP000514462"/>
    </source>
</evidence>
<dbReference type="InterPro" id="IPR035681">
    <property type="entry name" value="ComA-like_MBL"/>
</dbReference>
<dbReference type="PANTHER" id="PTHR30619:SF1">
    <property type="entry name" value="RECOMBINATION PROTEIN 2"/>
    <property type="match status" value="1"/>
</dbReference>
<dbReference type="AlphaFoldDB" id="A0AAP9U3H2"/>
<evidence type="ECO:0000313" key="8">
    <source>
        <dbReference type="EMBL" id="QMR38406.1"/>
    </source>
</evidence>
<reference evidence="9" key="1">
    <citation type="submission" date="2020-06" db="EMBL/GenBank/DDBJ databases">
        <title>REHAB project genomes.</title>
        <authorList>
            <person name="Shaw L.P."/>
        </authorList>
    </citation>
    <scope>NUCLEOTIDE SEQUENCE [LARGE SCALE GENOMIC DNA]</scope>
    <source>
        <strain evidence="9">RHBSTW-00938</strain>
    </source>
</reference>
<feature type="transmembrane region" description="Helical" evidence="6">
    <location>
        <begin position="223"/>
        <end position="243"/>
    </location>
</feature>
<dbReference type="NCBIfam" id="TIGR00361">
    <property type="entry name" value="ComEC_Rec2"/>
    <property type="match status" value="1"/>
</dbReference>
<evidence type="ECO:0000256" key="1">
    <source>
        <dbReference type="ARBA" id="ARBA00004651"/>
    </source>
</evidence>
<evidence type="ECO:0000256" key="5">
    <source>
        <dbReference type="ARBA" id="ARBA00023136"/>
    </source>
</evidence>
<dbReference type="PANTHER" id="PTHR30619">
    <property type="entry name" value="DNA INTERNALIZATION/COMPETENCE PROTEIN COMEC/REC2"/>
    <property type="match status" value="1"/>
</dbReference>
<accession>A0AAP9U3H2</accession>
<keyword evidence="5 6" id="KW-0472">Membrane</keyword>
<dbReference type="GO" id="GO:0030420">
    <property type="term" value="P:establishment of competence for transformation"/>
    <property type="evidence" value="ECO:0007669"/>
    <property type="project" value="InterPro"/>
</dbReference>
<dbReference type="EMBL" id="CP055904">
    <property type="protein sequence ID" value="QMR38406.1"/>
    <property type="molecule type" value="Genomic_DNA"/>
</dbReference>
<keyword evidence="3 6" id="KW-0812">Transmembrane</keyword>
<dbReference type="InterPro" id="IPR004797">
    <property type="entry name" value="Competence_ComEC/Rec2"/>
</dbReference>
<feature type="transmembrane region" description="Helical" evidence="6">
    <location>
        <begin position="358"/>
        <end position="383"/>
    </location>
</feature>
<dbReference type="SUPFAM" id="SSF56281">
    <property type="entry name" value="Metallo-hydrolase/oxidoreductase"/>
    <property type="match status" value="1"/>
</dbReference>
<keyword evidence="2" id="KW-1003">Cell membrane</keyword>
<evidence type="ECO:0000259" key="7">
    <source>
        <dbReference type="SMART" id="SM00849"/>
    </source>
</evidence>